<feature type="compositionally biased region" description="Polar residues" evidence="1">
    <location>
        <begin position="148"/>
        <end position="168"/>
    </location>
</feature>
<gene>
    <name evidence="2" type="ORF">DM02DRAFT_631693</name>
</gene>
<organism evidence="2 3">
    <name type="scientific">Periconia macrospinosa</name>
    <dbReference type="NCBI Taxonomy" id="97972"/>
    <lineage>
        <taxon>Eukaryota</taxon>
        <taxon>Fungi</taxon>
        <taxon>Dikarya</taxon>
        <taxon>Ascomycota</taxon>
        <taxon>Pezizomycotina</taxon>
        <taxon>Dothideomycetes</taxon>
        <taxon>Pleosporomycetidae</taxon>
        <taxon>Pleosporales</taxon>
        <taxon>Massarineae</taxon>
        <taxon>Periconiaceae</taxon>
        <taxon>Periconia</taxon>
    </lineage>
</organism>
<evidence type="ECO:0000313" key="3">
    <source>
        <dbReference type="Proteomes" id="UP000244855"/>
    </source>
</evidence>
<evidence type="ECO:0000313" key="2">
    <source>
        <dbReference type="EMBL" id="PVH96806.1"/>
    </source>
</evidence>
<name>A0A2V1DF76_9PLEO</name>
<sequence>MLKIMQAWDSYYAEDSLQVIPHHQPTTILFSKRHSTALMAQAIGEESLIVKMAANHKAEILKVTSLGHYEYDLLPGIVVDDDEDPDTDVDPSLGLRTLRNFTYRGRPKKQGCCSQEFGDPIRKSEKYIEKAKEGLRAISKVGLRSRANGESSTRANAKSVTQTAHEPA</sequence>
<accession>A0A2V1DF76</accession>
<reference evidence="2 3" key="1">
    <citation type="journal article" date="2018" name="Sci. Rep.">
        <title>Comparative genomics provides insights into the lifestyle and reveals functional heterogeneity of dark septate endophytic fungi.</title>
        <authorList>
            <person name="Knapp D.G."/>
            <person name="Nemeth J.B."/>
            <person name="Barry K."/>
            <person name="Hainaut M."/>
            <person name="Henrissat B."/>
            <person name="Johnson J."/>
            <person name="Kuo A."/>
            <person name="Lim J.H.P."/>
            <person name="Lipzen A."/>
            <person name="Nolan M."/>
            <person name="Ohm R.A."/>
            <person name="Tamas L."/>
            <person name="Grigoriev I.V."/>
            <person name="Spatafora J.W."/>
            <person name="Nagy L.G."/>
            <person name="Kovacs G.M."/>
        </authorList>
    </citation>
    <scope>NUCLEOTIDE SEQUENCE [LARGE SCALE GENOMIC DNA]</scope>
    <source>
        <strain evidence="2 3">DSE2036</strain>
    </source>
</reference>
<protein>
    <submittedName>
        <fullName evidence="2">Uncharacterized protein</fullName>
    </submittedName>
</protein>
<dbReference type="EMBL" id="KZ805454">
    <property type="protein sequence ID" value="PVH96806.1"/>
    <property type="molecule type" value="Genomic_DNA"/>
</dbReference>
<feature type="region of interest" description="Disordered" evidence="1">
    <location>
        <begin position="143"/>
        <end position="168"/>
    </location>
</feature>
<dbReference type="Proteomes" id="UP000244855">
    <property type="component" value="Unassembled WGS sequence"/>
</dbReference>
<dbReference type="AlphaFoldDB" id="A0A2V1DF76"/>
<keyword evidence="3" id="KW-1185">Reference proteome</keyword>
<evidence type="ECO:0000256" key="1">
    <source>
        <dbReference type="SAM" id="MobiDB-lite"/>
    </source>
</evidence>
<proteinExistence type="predicted"/>